<protein>
    <recommendedName>
        <fullName evidence="1">Glycosyl hydrolase family 59 C-terminal lectin domain-containing protein</fullName>
    </recommendedName>
</protein>
<sequence length="78" mass="8279">ANDLARKIVINQGLLPPSSGWHKISLLVQGHTATVTYDGRNVVSTNIPTTPAQGFAGIGTDTFGLADFDNLYIDTHAN</sequence>
<accession>A0A0B6Y3Z1</accession>
<reference evidence="2" key="1">
    <citation type="submission" date="2014-12" db="EMBL/GenBank/DDBJ databases">
        <title>Insight into the proteome of Arion vulgaris.</title>
        <authorList>
            <person name="Aradska J."/>
            <person name="Bulat T."/>
            <person name="Smidak R."/>
            <person name="Sarate P."/>
            <person name="Gangsoo J."/>
            <person name="Sialana F."/>
            <person name="Bilban M."/>
            <person name="Lubec G."/>
        </authorList>
    </citation>
    <scope>NUCLEOTIDE SEQUENCE</scope>
    <source>
        <tissue evidence="2">Skin</tissue>
    </source>
</reference>
<organism evidence="2">
    <name type="scientific">Arion vulgaris</name>
    <dbReference type="NCBI Taxonomy" id="1028688"/>
    <lineage>
        <taxon>Eukaryota</taxon>
        <taxon>Metazoa</taxon>
        <taxon>Spiralia</taxon>
        <taxon>Lophotrochozoa</taxon>
        <taxon>Mollusca</taxon>
        <taxon>Gastropoda</taxon>
        <taxon>Heterobranchia</taxon>
        <taxon>Euthyneura</taxon>
        <taxon>Panpulmonata</taxon>
        <taxon>Eupulmonata</taxon>
        <taxon>Stylommatophora</taxon>
        <taxon>Helicina</taxon>
        <taxon>Arionoidea</taxon>
        <taxon>Arionidae</taxon>
        <taxon>Arion</taxon>
    </lineage>
</organism>
<feature type="domain" description="Glycosyl hydrolase family 59 C-terminal lectin" evidence="1">
    <location>
        <begin position="2"/>
        <end position="74"/>
    </location>
</feature>
<dbReference type="AlphaFoldDB" id="A0A0B6Y3Z1"/>
<dbReference type="InterPro" id="IPR049162">
    <property type="entry name" value="GH59_C"/>
</dbReference>
<proteinExistence type="predicted"/>
<evidence type="ECO:0000313" key="2">
    <source>
        <dbReference type="EMBL" id="CEK50255.1"/>
    </source>
</evidence>
<feature type="non-terminal residue" evidence="2">
    <location>
        <position position="1"/>
    </location>
</feature>
<dbReference type="Gene3D" id="2.60.120.560">
    <property type="entry name" value="Exo-inulinase, domain 1"/>
    <property type="match status" value="1"/>
</dbReference>
<dbReference type="Pfam" id="PF21708">
    <property type="entry name" value="Glyco_hydro_59_C"/>
    <property type="match status" value="1"/>
</dbReference>
<gene>
    <name evidence="2" type="primary">ORF10244</name>
</gene>
<evidence type="ECO:0000259" key="1">
    <source>
        <dbReference type="Pfam" id="PF21708"/>
    </source>
</evidence>
<name>A0A0B6Y3Z1_9EUPU</name>
<dbReference type="EMBL" id="HACG01003390">
    <property type="protein sequence ID" value="CEK50255.1"/>
    <property type="molecule type" value="Transcribed_RNA"/>
</dbReference>